<dbReference type="EMBL" id="FQZF01000010">
    <property type="protein sequence ID" value="SHJ21392.1"/>
    <property type="molecule type" value="Genomic_DNA"/>
</dbReference>
<keyword evidence="5" id="KW-1185">Reference proteome</keyword>
<evidence type="ECO:0000313" key="5">
    <source>
        <dbReference type="Proteomes" id="UP000184387"/>
    </source>
</evidence>
<organism evidence="4 5">
    <name type="scientific">Muricoccus roseus</name>
    <dbReference type="NCBI Taxonomy" id="198092"/>
    <lineage>
        <taxon>Bacteria</taxon>
        <taxon>Pseudomonadati</taxon>
        <taxon>Pseudomonadota</taxon>
        <taxon>Alphaproteobacteria</taxon>
        <taxon>Acetobacterales</taxon>
        <taxon>Roseomonadaceae</taxon>
        <taxon>Muricoccus</taxon>
    </lineage>
</organism>
<dbReference type="Pfam" id="PF19305">
    <property type="entry name" value="MmgE_PrpD_C"/>
    <property type="match status" value="1"/>
</dbReference>
<dbReference type="InterPro" id="IPR005656">
    <property type="entry name" value="MmgE_PrpD"/>
</dbReference>
<dbReference type="Gene3D" id="1.10.4100.10">
    <property type="entry name" value="2-methylcitrate dehydratase PrpD"/>
    <property type="match status" value="1"/>
</dbReference>
<dbReference type="Proteomes" id="UP000184387">
    <property type="component" value="Unassembled WGS sequence"/>
</dbReference>
<dbReference type="InterPro" id="IPR036148">
    <property type="entry name" value="MmgE/PrpD_sf"/>
</dbReference>
<feature type="domain" description="MmgE/PrpD C-terminal" evidence="3">
    <location>
        <begin position="273"/>
        <end position="385"/>
    </location>
</feature>
<gene>
    <name evidence="4" type="ORF">SAMN02745194_02000</name>
</gene>
<evidence type="ECO:0000256" key="1">
    <source>
        <dbReference type="ARBA" id="ARBA00006174"/>
    </source>
</evidence>
<comment type="similarity">
    <text evidence="1">Belongs to the PrpD family.</text>
</comment>
<sequence>MRVPAAEMASPSLAREAASAALAPHRHDEAVLGKVQTCLLDVIGAALESRDLPWARQAVGIAPAVKGGVPIIGAARRTTVGDAAFANAVLAHGLVREDMHAASISHLGVVVLPALLALSRTHPTSGMRFVNAAVSGYEIGARIGAALFTTDLARLFRPTGITGPIGGAAAAAVLLGLDVDRATSAIGMAANATGGLNEWPAVGGTEMFFHPGFAARNAVTSALLAELGAEASESALDGKAGLFAALRRDETRPAIRFFDGPPEIMAVYNKPVPACNFAQTACQLALQLLRDHGVRADEIRAIRIRVPRAAARYPGCDSMGPFSRLLQAKMSIPFGVSATLLRGVIEEANYRLPIGPEMERLLGLVTLEEDAALTAAFPARQGAEMELALPDRVVRGRLDDVVAATPAEVRERCERAATDALGRECAAAILRFVDAMPTAADMAPLADLLAADGGGAP</sequence>
<dbReference type="Pfam" id="PF03972">
    <property type="entry name" value="MmgE_PrpD_N"/>
    <property type="match status" value="1"/>
</dbReference>
<dbReference type="SUPFAM" id="SSF103378">
    <property type="entry name" value="2-methylcitrate dehydratase PrpD"/>
    <property type="match status" value="1"/>
</dbReference>
<protein>
    <submittedName>
        <fullName evidence="4">2-methylcitrate dehydratase PrpD</fullName>
    </submittedName>
</protein>
<dbReference type="InterPro" id="IPR042183">
    <property type="entry name" value="MmgE/PrpD_sf_1"/>
</dbReference>
<evidence type="ECO:0000313" key="4">
    <source>
        <dbReference type="EMBL" id="SHJ21392.1"/>
    </source>
</evidence>
<name>A0A1M6HGT1_9PROT</name>
<accession>A0A1M6HGT1</accession>
<dbReference type="PANTHER" id="PTHR16943">
    <property type="entry name" value="2-METHYLCITRATE DEHYDRATASE-RELATED"/>
    <property type="match status" value="1"/>
</dbReference>
<feature type="domain" description="MmgE/PrpD N-terminal" evidence="2">
    <location>
        <begin position="25"/>
        <end position="249"/>
    </location>
</feature>
<dbReference type="InterPro" id="IPR045337">
    <property type="entry name" value="MmgE_PrpD_C"/>
</dbReference>
<dbReference type="InterPro" id="IPR042188">
    <property type="entry name" value="MmgE/PrpD_sf_2"/>
</dbReference>
<proteinExistence type="inferred from homology"/>
<dbReference type="PANTHER" id="PTHR16943:SF8">
    <property type="entry name" value="2-METHYLCITRATE DEHYDRATASE"/>
    <property type="match status" value="1"/>
</dbReference>
<dbReference type="STRING" id="198092.SAMN02745194_02000"/>
<dbReference type="GO" id="GO:0016829">
    <property type="term" value="F:lyase activity"/>
    <property type="evidence" value="ECO:0007669"/>
    <property type="project" value="InterPro"/>
</dbReference>
<dbReference type="InterPro" id="IPR045336">
    <property type="entry name" value="MmgE_PrpD_N"/>
</dbReference>
<dbReference type="AlphaFoldDB" id="A0A1M6HGT1"/>
<evidence type="ECO:0000259" key="2">
    <source>
        <dbReference type="Pfam" id="PF03972"/>
    </source>
</evidence>
<dbReference type="Gene3D" id="3.30.1330.120">
    <property type="entry name" value="2-methylcitrate dehydratase PrpD"/>
    <property type="match status" value="1"/>
</dbReference>
<evidence type="ECO:0000259" key="3">
    <source>
        <dbReference type="Pfam" id="PF19305"/>
    </source>
</evidence>
<reference evidence="4 5" key="1">
    <citation type="submission" date="2016-11" db="EMBL/GenBank/DDBJ databases">
        <authorList>
            <person name="Jaros S."/>
            <person name="Januszkiewicz K."/>
            <person name="Wedrychowicz H."/>
        </authorList>
    </citation>
    <scope>NUCLEOTIDE SEQUENCE [LARGE SCALE GENOMIC DNA]</scope>
    <source>
        <strain evidence="4 5">DSM 14916</strain>
    </source>
</reference>